<reference evidence="1" key="2">
    <citation type="submission" date="2025-09" db="UniProtKB">
        <authorList>
            <consortium name="EnsemblPlants"/>
        </authorList>
    </citation>
    <scope>IDENTIFICATION</scope>
</reference>
<evidence type="ECO:0000313" key="2">
    <source>
        <dbReference type="Proteomes" id="UP001732700"/>
    </source>
</evidence>
<sequence length="690" mass="78810">MSPLLRLYGILLLYNFHIATNLHWLSHASNYWICDAIIKGDKAWDISKALHGEISWEYDASLIDQKVKILIKHLEPRFLVLEDGDVYKEGPYRWISVTSRNTEVHGMQTIPAEASSFFLAFERSDQQMGPGPFLQEEEKQMRSNYRDKEIEEMRDKEIEEIEEWTELFSKHLRRMVHRLPSPQITHRSATTDNPSTGVPNGLFENSSNLGVLVLCSCAFNFASPSFRKCHNLRFLGLDCCTHKIGEEDSNDHVEWAWLSNLIVLDLFYTEWGEILSEEKMDMMTNIIELNIEGVRCWKYTTRLQGRLSNLQRLRIIRPTCPWETSNDVDDLFVDKTSMEILDLSGNSYMKTLPTSLSKASSLQALILDGCDGLEDIGRLPPSLRSFSFDGYGPASQRTPTVELPLKHFRPSTAEDNKDISTSKISLEGCTELDNLFIRGLNNLVELDLSGTAIKILDFNAIVVQVPRLKWIYLIGCKHLRAIIFLCEGGTFKSDLELLCVDTRAGIVCPRPAINKAKSFRLTVHAILVDARLLCYVLGLPSLCIEKPHDVSSSIHVTNSPTYDWNEKFDYCDQRSLQQLIPAGQYRDVLGMVGDPPMQAFPQPLATRSDRHIEIGEGSCYVEHGLAGTPFDMMESYAESMYLHDVLIHASTSFNRDYYWYYLRWCCVERCPELDTVFLSCSYGFPNFETS</sequence>
<evidence type="ECO:0000313" key="1">
    <source>
        <dbReference type="EnsemblPlants" id="AVESA.00010b.r2.3CG0457860.1.CDS.1"/>
    </source>
</evidence>
<dbReference type="Proteomes" id="UP001732700">
    <property type="component" value="Chromosome 3C"/>
</dbReference>
<name>A0ACD5VJ10_AVESA</name>
<protein>
    <submittedName>
        <fullName evidence="1">Uncharacterized protein</fullName>
    </submittedName>
</protein>
<accession>A0ACD5VJ10</accession>
<organism evidence="1 2">
    <name type="scientific">Avena sativa</name>
    <name type="common">Oat</name>
    <dbReference type="NCBI Taxonomy" id="4498"/>
    <lineage>
        <taxon>Eukaryota</taxon>
        <taxon>Viridiplantae</taxon>
        <taxon>Streptophyta</taxon>
        <taxon>Embryophyta</taxon>
        <taxon>Tracheophyta</taxon>
        <taxon>Spermatophyta</taxon>
        <taxon>Magnoliopsida</taxon>
        <taxon>Liliopsida</taxon>
        <taxon>Poales</taxon>
        <taxon>Poaceae</taxon>
        <taxon>BOP clade</taxon>
        <taxon>Pooideae</taxon>
        <taxon>Poodae</taxon>
        <taxon>Poeae</taxon>
        <taxon>Poeae Chloroplast Group 1 (Aveneae type)</taxon>
        <taxon>Aveninae</taxon>
        <taxon>Avena</taxon>
    </lineage>
</organism>
<reference evidence="1" key="1">
    <citation type="submission" date="2021-05" db="EMBL/GenBank/DDBJ databases">
        <authorList>
            <person name="Scholz U."/>
            <person name="Mascher M."/>
            <person name="Fiebig A."/>
        </authorList>
    </citation>
    <scope>NUCLEOTIDE SEQUENCE [LARGE SCALE GENOMIC DNA]</scope>
</reference>
<proteinExistence type="predicted"/>
<keyword evidence="2" id="KW-1185">Reference proteome</keyword>
<dbReference type="EnsemblPlants" id="AVESA.00010b.r2.3CG0457860.1">
    <property type="protein sequence ID" value="AVESA.00010b.r2.3CG0457860.1.CDS.1"/>
    <property type="gene ID" value="AVESA.00010b.r2.3CG0457860"/>
</dbReference>